<dbReference type="Pfam" id="PF08239">
    <property type="entry name" value="SH3_3"/>
    <property type="match status" value="1"/>
</dbReference>
<dbReference type="Proteomes" id="UP001525890">
    <property type="component" value="Unassembled WGS sequence"/>
</dbReference>
<evidence type="ECO:0000313" key="3">
    <source>
        <dbReference type="Proteomes" id="UP001525890"/>
    </source>
</evidence>
<dbReference type="EMBL" id="JAMXFF010000016">
    <property type="protein sequence ID" value="MCT7967064.1"/>
    <property type="molecule type" value="Genomic_DNA"/>
</dbReference>
<feature type="domain" description="SH3b" evidence="1">
    <location>
        <begin position="47"/>
        <end position="123"/>
    </location>
</feature>
<evidence type="ECO:0000259" key="1">
    <source>
        <dbReference type="PROSITE" id="PS51781"/>
    </source>
</evidence>
<sequence>MMIRKLKYGITIFIGLTFGAVAELSWAKNPSSSLPSSHLPSSVAQSAEMGVLTTTQGSQINIRSGPGIEYSALHYGVVGDRVQILDSQRENSSDIYSRRWHQVRFVESGAVGWVRGDFLIQTKDSVSNTCHQSLSQAQNQVNNVRNAFLSGILVETNSLSPVRGKPNELVLVVGGPGEDAILSSGELMQTISERLIQNCGTISSVKIASNNSGWHHVFGLINGRVQIFDCIDAGPGNQQQWGQYFCGL</sequence>
<comment type="caution">
    <text evidence="2">The sequence shown here is derived from an EMBL/GenBank/DDBJ whole genome shotgun (WGS) entry which is preliminary data.</text>
</comment>
<evidence type="ECO:0000313" key="2">
    <source>
        <dbReference type="EMBL" id="MCT7967064.1"/>
    </source>
</evidence>
<dbReference type="Gene3D" id="2.30.30.40">
    <property type="entry name" value="SH3 Domains"/>
    <property type="match status" value="1"/>
</dbReference>
<protein>
    <submittedName>
        <fullName evidence="2">SH3 domain-containing protein</fullName>
    </submittedName>
</protein>
<dbReference type="PROSITE" id="PS51781">
    <property type="entry name" value="SH3B"/>
    <property type="match status" value="1"/>
</dbReference>
<proteinExistence type="predicted"/>
<name>A0ABT2MQQ1_9CYAN</name>
<dbReference type="RefSeq" id="WP_368006674.1">
    <property type="nucleotide sequence ID" value="NZ_JAMXFF010000016.1"/>
</dbReference>
<keyword evidence="3" id="KW-1185">Reference proteome</keyword>
<gene>
    <name evidence="2" type="ORF">NG799_12020</name>
</gene>
<dbReference type="InterPro" id="IPR003646">
    <property type="entry name" value="SH3-like_bac-type"/>
</dbReference>
<reference evidence="2 3" key="1">
    <citation type="journal article" date="2022" name="Front. Microbiol.">
        <title>High genomic differentiation and limited gene flow indicate recent cryptic speciation within the genus Laspinema (cyanobacteria).</title>
        <authorList>
            <person name="Stanojkovic A."/>
            <person name="Skoupy S."/>
            <person name="Skaloud P."/>
            <person name="Dvorak P."/>
        </authorList>
    </citation>
    <scope>NUCLEOTIDE SEQUENCE [LARGE SCALE GENOMIC DNA]</scope>
    <source>
        <strain evidence="2 3">D2a</strain>
    </source>
</reference>
<organism evidence="2 3">
    <name type="scientific">Laspinema palackyanum D2a</name>
    <dbReference type="NCBI Taxonomy" id="2953684"/>
    <lineage>
        <taxon>Bacteria</taxon>
        <taxon>Bacillati</taxon>
        <taxon>Cyanobacteriota</taxon>
        <taxon>Cyanophyceae</taxon>
        <taxon>Oscillatoriophycideae</taxon>
        <taxon>Oscillatoriales</taxon>
        <taxon>Laspinemataceae</taxon>
        <taxon>Laspinema</taxon>
        <taxon>Laspinema palackyanum</taxon>
    </lineage>
</organism>
<accession>A0ABT2MQQ1</accession>